<dbReference type="SMART" id="SM00342">
    <property type="entry name" value="HTH_ARAC"/>
    <property type="match status" value="1"/>
</dbReference>
<dbReference type="RefSeq" id="WP_153118671.1">
    <property type="nucleotide sequence ID" value="NZ_JBALJZ010000015.1"/>
</dbReference>
<protein>
    <submittedName>
        <fullName evidence="6">Helix-turn-helix transcriptional regulator</fullName>
    </submittedName>
</protein>
<accession>A0AA90UYY1</accession>
<dbReference type="InterPro" id="IPR020449">
    <property type="entry name" value="Tscrpt_reg_AraC-type_HTH"/>
</dbReference>
<dbReference type="PROSITE" id="PS01124">
    <property type="entry name" value="HTH_ARAC_FAMILY_2"/>
    <property type="match status" value="1"/>
</dbReference>
<keyword evidence="2" id="KW-0238">DNA-binding</keyword>
<keyword evidence="4" id="KW-0812">Transmembrane</keyword>
<keyword evidence="3" id="KW-0804">Transcription</keyword>
<evidence type="ECO:0000256" key="2">
    <source>
        <dbReference type="ARBA" id="ARBA00023125"/>
    </source>
</evidence>
<dbReference type="GO" id="GO:0043565">
    <property type="term" value="F:sequence-specific DNA binding"/>
    <property type="evidence" value="ECO:0007669"/>
    <property type="project" value="InterPro"/>
</dbReference>
<dbReference type="Proteomes" id="UP000421408">
    <property type="component" value="Unassembled WGS sequence"/>
</dbReference>
<dbReference type="PANTHER" id="PTHR43280:SF2">
    <property type="entry name" value="HTH-TYPE TRANSCRIPTIONAL REGULATOR EXSA"/>
    <property type="match status" value="1"/>
</dbReference>
<evidence type="ECO:0000256" key="1">
    <source>
        <dbReference type="ARBA" id="ARBA00023015"/>
    </source>
</evidence>
<evidence type="ECO:0000259" key="5">
    <source>
        <dbReference type="PROSITE" id="PS01124"/>
    </source>
</evidence>
<evidence type="ECO:0000313" key="6">
    <source>
        <dbReference type="EMBL" id="MQN83557.1"/>
    </source>
</evidence>
<keyword evidence="4" id="KW-1133">Transmembrane helix</keyword>
<dbReference type="Pfam" id="PF12833">
    <property type="entry name" value="HTH_18"/>
    <property type="match status" value="1"/>
</dbReference>
<dbReference type="EMBL" id="VZCC01000032">
    <property type="protein sequence ID" value="MQN83557.1"/>
    <property type="molecule type" value="Genomic_DNA"/>
</dbReference>
<dbReference type="InterPro" id="IPR009057">
    <property type="entry name" value="Homeodomain-like_sf"/>
</dbReference>
<proteinExistence type="predicted"/>
<dbReference type="AlphaFoldDB" id="A0AA90UYY1"/>
<sequence length="200" mass="23750">MIRRYHRQLKERFSYQENINLNWLLAILNTFFLILFLWTLSCFVINVDYDNIYMVSSLILWMLIDYFVYRHESVIEELSDIEIVPLEQNEVDVSGMAAEVQRLFEEDKIYLNPKLKLSDVALAVGTNRTYLSRYFNRQNGQTFYDYVNSYRIQYAENLLKSTNFPLPEIAIKSGFNSISTFRRVFFASFGCSPNKYRVNA</sequence>
<dbReference type="InterPro" id="IPR018060">
    <property type="entry name" value="HTH_AraC"/>
</dbReference>
<feature type="domain" description="HTH araC/xylS-type" evidence="5">
    <location>
        <begin position="98"/>
        <end position="199"/>
    </location>
</feature>
<keyword evidence="4" id="KW-0472">Membrane</keyword>
<evidence type="ECO:0000256" key="3">
    <source>
        <dbReference type="ARBA" id="ARBA00023163"/>
    </source>
</evidence>
<keyword evidence="1" id="KW-0805">Transcription regulation</keyword>
<organism evidence="6 7">
    <name type="scientific">Segatella copri</name>
    <dbReference type="NCBI Taxonomy" id="165179"/>
    <lineage>
        <taxon>Bacteria</taxon>
        <taxon>Pseudomonadati</taxon>
        <taxon>Bacteroidota</taxon>
        <taxon>Bacteroidia</taxon>
        <taxon>Bacteroidales</taxon>
        <taxon>Prevotellaceae</taxon>
        <taxon>Segatella</taxon>
    </lineage>
</organism>
<evidence type="ECO:0000256" key="4">
    <source>
        <dbReference type="SAM" id="Phobius"/>
    </source>
</evidence>
<dbReference type="PRINTS" id="PR00032">
    <property type="entry name" value="HTHARAC"/>
</dbReference>
<dbReference type="Gene3D" id="1.10.10.60">
    <property type="entry name" value="Homeodomain-like"/>
    <property type="match status" value="2"/>
</dbReference>
<dbReference type="PANTHER" id="PTHR43280">
    <property type="entry name" value="ARAC-FAMILY TRANSCRIPTIONAL REGULATOR"/>
    <property type="match status" value="1"/>
</dbReference>
<evidence type="ECO:0000313" key="7">
    <source>
        <dbReference type="Proteomes" id="UP000421408"/>
    </source>
</evidence>
<gene>
    <name evidence="6" type="ORF">F7D74_06085</name>
</gene>
<dbReference type="SUPFAM" id="SSF46689">
    <property type="entry name" value="Homeodomain-like"/>
    <property type="match status" value="1"/>
</dbReference>
<comment type="caution">
    <text evidence="6">The sequence shown here is derived from an EMBL/GenBank/DDBJ whole genome shotgun (WGS) entry which is preliminary data.</text>
</comment>
<name>A0AA90UYY1_9BACT</name>
<dbReference type="GO" id="GO:0003700">
    <property type="term" value="F:DNA-binding transcription factor activity"/>
    <property type="evidence" value="ECO:0007669"/>
    <property type="project" value="InterPro"/>
</dbReference>
<feature type="transmembrane region" description="Helical" evidence="4">
    <location>
        <begin position="21"/>
        <end position="46"/>
    </location>
</feature>
<feature type="transmembrane region" description="Helical" evidence="4">
    <location>
        <begin position="52"/>
        <end position="69"/>
    </location>
</feature>
<reference evidence="7" key="1">
    <citation type="submission" date="2019-09" db="EMBL/GenBank/DDBJ databases">
        <title>Distinct polysaccharide growth profiles of human intestinal Prevotella copri isolates.</title>
        <authorList>
            <person name="Fehlner-Peach H."/>
            <person name="Magnabosco C."/>
            <person name="Raghavan V."/>
            <person name="Scher J.U."/>
            <person name="Tett A."/>
            <person name="Cox L.M."/>
            <person name="Gottsegen C."/>
            <person name="Watters A."/>
            <person name="Wiltshire- Gordon J.D."/>
            <person name="Segata N."/>
            <person name="Bonneau R."/>
            <person name="Littman D.R."/>
        </authorList>
    </citation>
    <scope>NUCLEOTIDE SEQUENCE [LARGE SCALE GENOMIC DNA]</scope>
    <source>
        <strain evidence="7">iAA108</strain>
    </source>
</reference>